<dbReference type="AlphaFoldDB" id="A0A433T1C0"/>
<evidence type="ECO:0000313" key="2">
    <source>
        <dbReference type="EMBL" id="RUS75340.1"/>
    </source>
</evidence>
<name>A0A433T1C0_ELYCH</name>
<feature type="non-terminal residue" evidence="2">
    <location>
        <position position="1"/>
    </location>
</feature>
<protein>
    <submittedName>
        <fullName evidence="2">Uncharacterized protein</fullName>
    </submittedName>
</protein>
<comment type="caution">
    <text evidence="2">The sequence shown here is derived from an EMBL/GenBank/DDBJ whole genome shotgun (WGS) entry which is preliminary data.</text>
</comment>
<reference evidence="2 3" key="1">
    <citation type="submission" date="2019-01" db="EMBL/GenBank/DDBJ databases">
        <title>A draft genome assembly of the solar-powered sea slug Elysia chlorotica.</title>
        <authorList>
            <person name="Cai H."/>
            <person name="Li Q."/>
            <person name="Fang X."/>
            <person name="Li J."/>
            <person name="Curtis N.E."/>
            <person name="Altenburger A."/>
            <person name="Shibata T."/>
            <person name="Feng M."/>
            <person name="Maeda T."/>
            <person name="Schwartz J.A."/>
            <person name="Shigenobu S."/>
            <person name="Lundholm N."/>
            <person name="Nishiyama T."/>
            <person name="Yang H."/>
            <person name="Hasebe M."/>
            <person name="Li S."/>
            <person name="Pierce S.K."/>
            <person name="Wang J."/>
        </authorList>
    </citation>
    <scope>NUCLEOTIDE SEQUENCE [LARGE SCALE GENOMIC DNA]</scope>
    <source>
        <strain evidence="2">EC2010</strain>
        <tissue evidence="2">Whole organism of an adult</tissue>
    </source>
</reference>
<sequence length="156" mass="17588">KQVCTSLKHALELLAERLVHEGVDDRVGHVIQQVRVEHDGLEGDQLRRHQPGGHEAGREHDRHHEQHHGRADVGQEVKVPPLAAAFLLGGARRLDRRDGQGQALAHAVLLTACAPRCLHDIHAIVVVVRLNRQLITGLRRRGFLWSRLPAARAWWR</sequence>
<dbReference type="Proteomes" id="UP000271974">
    <property type="component" value="Unassembled WGS sequence"/>
</dbReference>
<keyword evidence="3" id="KW-1185">Reference proteome</keyword>
<feature type="region of interest" description="Disordered" evidence="1">
    <location>
        <begin position="42"/>
        <end position="72"/>
    </location>
</feature>
<gene>
    <name evidence="2" type="ORF">EGW08_016898</name>
</gene>
<dbReference type="EMBL" id="RQTK01000750">
    <property type="protein sequence ID" value="RUS75340.1"/>
    <property type="molecule type" value="Genomic_DNA"/>
</dbReference>
<feature type="compositionally biased region" description="Basic and acidic residues" evidence="1">
    <location>
        <begin position="55"/>
        <end position="72"/>
    </location>
</feature>
<organism evidence="2 3">
    <name type="scientific">Elysia chlorotica</name>
    <name type="common">Eastern emerald elysia</name>
    <name type="synonym">Sea slug</name>
    <dbReference type="NCBI Taxonomy" id="188477"/>
    <lineage>
        <taxon>Eukaryota</taxon>
        <taxon>Metazoa</taxon>
        <taxon>Spiralia</taxon>
        <taxon>Lophotrochozoa</taxon>
        <taxon>Mollusca</taxon>
        <taxon>Gastropoda</taxon>
        <taxon>Heterobranchia</taxon>
        <taxon>Euthyneura</taxon>
        <taxon>Panpulmonata</taxon>
        <taxon>Sacoglossa</taxon>
        <taxon>Placobranchoidea</taxon>
        <taxon>Plakobranchidae</taxon>
        <taxon>Elysia</taxon>
    </lineage>
</organism>
<evidence type="ECO:0000313" key="3">
    <source>
        <dbReference type="Proteomes" id="UP000271974"/>
    </source>
</evidence>
<accession>A0A433T1C0</accession>
<proteinExistence type="predicted"/>
<evidence type="ECO:0000256" key="1">
    <source>
        <dbReference type="SAM" id="MobiDB-lite"/>
    </source>
</evidence>